<feature type="repeat" description="WD" evidence="4">
    <location>
        <begin position="465"/>
        <end position="497"/>
    </location>
</feature>
<proteinExistence type="inferred from homology"/>
<dbReference type="GO" id="GO:0030479">
    <property type="term" value="C:actin cortical patch"/>
    <property type="evidence" value="ECO:0007669"/>
    <property type="project" value="EnsemblFungi"/>
</dbReference>
<accession>A0A1Y2BSH4</accession>
<dbReference type="GO" id="GO:0051016">
    <property type="term" value="P:barbed-end actin filament capping"/>
    <property type="evidence" value="ECO:0007669"/>
    <property type="project" value="EnsemblFungi"/>
</dbReference>
<evidence type="ECO:0000256" key="4">
    <source>
        <dbReference type="PROSITE-ProRule" id="PRU00221"/>
    </source>
</evidence>
<keyword evidence="7" id="KW-1185">Reference proteome</keyword>
<organism evidence="6 7">
    <name type="scientific">Rhizoclosmatium globosum</name>
    <dbReference type="NCBI Taxonomy" id="329046"/>
    <lineage>
        <taxon>Eukaryota</taxon>
        <taxon>Fungi</taxon>
        <taxon>Fungi incertae sedis</taxon>
        <taxon>Chytridiomycota</taxon>
        <taxon>Chytridiomycota incertae sedis</taxon>
        <taxon>Chytridiomycetes</taxon>
        <taxon>Chytridiales</taxon>
        <taxon>Chytriomycetaceae</taxon>
        <taxon>Rhizoclosmatium</taxon>
    </lineage>
</organism>
<dbReference type="PROSITE" id="PS50082">
    <property type="entry name" value="WD_REPEATS_2"/>
    <property type="match status" value="7"/>
</dbReference>
<dbReference type="InterPro" id="IPR001680">
    <property type="entry name" value="WD40_rpt"/>
</dbReference>
<comment type="similarity">
    <text evidence="3">Belongs to the WD repeat AIP1 family.</text>
</comment>
<evidence type="ECO:0000256" key="2">
    <source>
        <dbReference type="ARBA" id="ARBA00022737"/>
    </source>
</evidence>
<dbReference type="FunFam" id="2.130.10.10:FF:000167">
    <property type="entry name" value="Actin-interacting protein 1"/>
    <property type="match status" value="1"/>
</dbReference>
<feature type="repeat" description="WD" evidence="4">
    <location>
        <begin position="34"/>
        <end position="75"/>
    </location>
</feature>
<feature type="repeat" description="WD" evidence="4">
    <location>
        <begin position="551"/>
        <end position="586"/>
    </location>
</feature>
<keyword evidence="2" id="KW-0677">Repeat</keyword>
<dbReference type="GO" id="GO:0051014">
    <property type="term" value="P:actin filament severing"/>
    <property type="evidence" value="ECO:0007669"/>
    <property type="project" value="EnsemblFungi"/>
</dbReference>
<comment type="caution">
    <text evidence="6">The sequence shown here is derived from an EMBL/GenBank/DDBJ whole genome shotgun (WGS) entry which is preliminary data.</text>
</comment>
<feature type="repeat" description="WD" evidence="4">
    <location>
        <begin position="508"/>
        <end position="549"/>
    </location>
</feature>
<dbReference type="Proteomes" id="UP000193642">
    <property type="component" value="Unassembled WGS sequence"/>
</dbReference>
<evidence type="ECO:0000313" key="7">
    <source>
        <dbReference type="Proteomes" id="UP000193642"/>
    </source>
</evidence>
<dbReference type="InterPro" id="IPR036322">
    <property type="entry name" value="WD40_repeat_dom_sf"/>
</dbReference>
<dbReference type="InterPro" id="IPR020472">
    <property type="entry name" value="WD40_PAC1"/>
</dbReference>
<dbReference type="GO" id="GO:0005884">
    <property type="term" value="C:actin filament"/>
    <property type="evidence" value="ECO:0007669"/>
    <property type="project" value="EnsemblFungi"/>
</dbReference>
<dbReference type="GO" id="GO:0003786">
    <property type="term" value="F:actin lateral binding"/>
    <property type="evidence" value="ECO:0007669"/>
    <property type="project" value="EnsemblFungi"/>
</dbReference>
<name>A0A1Y2BSH4_9FUNG</name>
<dbReference type="PROSITE" id="PS50294">
    <property type="entry name" value="WD_REPEATS_REGION"/>
    <property type="match status" value="5"/>
</dbReference>
<dbReference type="InterPro" id="IPR015943">
    <property type="entry name" value="WD40/YVTN_repeat-like_dom_sf"/>
</dbReference>
<dbReference type="EMBL" id="MCGO01000049">
    <property type="protein sequence ID" value="ORY37693.1"/>
    <property type="molecule type" value="Genomic_DNA"/>
</dbReference>
<dbReference type="CDD" id="cd00200">
    <property type="entry name" value="WD40"/>
    <property type="match status" value="1"/>
</dbReference>
<dbReference type="SUPFAM" id="SSF50978">
    <property type="entry name" value="WD40 repeat-like"/>
    <property type="match status" value="2"/>
</dbReference>
<dbReference type="SMART" id="SM00320">
    <property type="entry name" value="WD40"/>
    <property type="match status" value="10"/>
</dbReference>
<dbReference type="InterPro" id="IPR024977">
    <property type="entry name" value="Apc4-like_WD40_dom"/>
</dbReference>
<evidence type="ECO:0000313" key="6">
    <source>
        <dbReference type="EMBL" id="ORY37693.1"/>
    </source>
</evidence>
<evidence type="ECO:0000256" key="3">
    <source>
        <dbReference type="ARBA" id="ARBA00038366"/>
    </source>
</evidence>
<dbReference type="Gene3D" id="2.130.10.10">
    <property type="entry name" value="YVTN repeat-like/Quinoprotein amine dehydrogenase"/>
    <property type="match status" value="2"/>
</dbReference>
<dbReference type="GO" id="GO:0030042">
    <property type="term" value="P:actin filament depolymerization"/>
    <property type="evidence" value="ECO:0007669"/>
    <property type="project" value="EnsemblFungi"/>
</dbReference>
<dbReference type="OrthoDB" id="2306at2759"/>
<keyword evidence="1 4" id="KW-0853">WD repeat</keyword>
<dbReference type="STRING" id="329046.A0A1Y2BSH4"/>
<dbReference type="PANTHER" id="PTHR19856:SF0">
    <property type="entry name" value="WD REPEAT-CONTAINING PROTEIN 1"/>
    <property type="match status" value="1"/>
</dbReference>
<dbReference type="FunFam" id="2.130.10.10:FF:000102">
    <property type="entry name" value="Actin-interacting protein 1"/>
    <property type="match status" value="1"/>
</dbReference>
<evidence type="ECO:0000256" key="1">
    <source>
        <dbReference type="ARBA" id="ARBA00022574"/>
    </source>
</evidence>
<dbReference type="PANTHER" id="PTHR19856">
    <property type="entry name" value="WD-REPEATCONTAINING PROTEIN WDR1"/>
    <property type="match status" value="1"/>
</dbReference>
<sequence>MSATNYPKGENFLYTNGRSVIIRNIKDPYVSSAYTEHAAPATVARYSPSGFYIASGDERGNVRVWDTINAEHILKNEARALAGRVNDIAWCFESKRIVAVGEGKDSFARAFTFDSGSTVGEMSGHSKTVNAVAQRPSRPFKTVTASDDMSVNFYPGVPYKFEKSLNAHTRFVQCVRYSPNSANDYFVSAGMDAKLFIFDGKTGEKTGELVDGSLGNGNAHNGGIFSISFNKDGSQLISASSDGTVKLWNVVAKTLDQTFVVGSDVESQQVGCLWQGDFIISLSLNGDINYFQKGTAAPVKIVKGHQKAITALATVPSANTFYTGSYDGRVHAWSFQDGKVAHHNVSGAGHTNQVKGLVAEANGKVVSIGLDDSVRSIDNASKTFTAASVGTSGAPASVDSRDGVTVVATQTGNITVIKNGVPSTLSVSYVPTAVALNPAGTFIAVGDEERRVRIYNLDLQVVQEIEQNRGSITVLAFSPDGTMLASADKDRMILVFNTSDWTVKITQWMFHNARVNSISWSPDSLHAVSGSLDTNVEVWSVEKPTKHISIKGAHLEGVNATAFLDNNTVVSAGQDGSIKIWKIVHH</sequence>
<evidence type="ECO:0000259" key="5">
    <source>
        <dbReference type="Pfam" id="PF12894"/>
    </source>
</evidence>
<gene>
    <name evidence="6" type="ORF">BCR33DRAFT_754681</name>
</gene>
<dbReference type="InterPro" id="IPR019775">
    <property type="entry name" value="WD40_repeat_CS"/>
</dbReference>
<dbReference type="GO" id="GO:0032466">
    <property type="term" value="P:negative regulation of cytokinesis"/>
    <property type="evidence" value="ECO:0007669"/>
    <property type="project" value="EnsemblFungi"/>
</dbReference>
<dbReference type="AlphaFoldDB" id="A0A1Y2BSH4"/>
<dbReference type="Pfam" id="PF00400">
    <property type="entry name" value="WD40"/>
    <property type="match status" value="6"/>
</dbReference>
<dbReference type="Pfam" id="PF12894">
    <property type="entry name" value="ANAPC4_WD40"/>
    <property type="match status" value="1"/>
</dbReference>
<feature type="domain" description="Anaphase-promoting complex subunit 4-like WD40" evidence="5">
    <location>
        <begin position="436"/>
        <end position="521"/>
    </location>
</feature>
<feature type="repeat" description="WD" evidence="4">
    <location>
        <begin position="302"/>
        <end position="343"/>
    </location>
</feature>
<feature type="repeat" description="WD" evidence="4">
    <location>
        <begin position="165"/>
        <end position="208"/>
    </location>
</feature>
<feature type="repeat" description="WD" evidence="4">
    <location>
        <begin position="217"/>
        <end position="258"/>
    </location>
</feature>
<dbReference type="PROSITE" id="PS00678">
    <property type="entry name" value="WD_REPEATS_1"/>
    <property type="match status" value="1"/>
</dbReference>
<dbReference type="PRINTS" id="PR00320">
    <property type="entry name" value="GPROTEINBRPT"/>
</dbReference>
<reference evidence="6 7" key="1">
    <citation type="submission" date="2016-07" db="EMBL/GenBank/DDBJ databases">
        <title>Pervasive Adenine N6-methylation of Active Genes in Fungi.</title>
        <authorList>
            <consortium name="DOE Joint Genome Institute"/>
            <person name="Mondo S.J."/>
            <person name="Dannebaum R.O."/>
            <person name="Kuo R.C."/>
            <person name="Labutti K."/>
            <person name="Haridas S."/>
            <person name="Kuo A."/>
            <person name="Salamov A."/>
            <person name="Ahrendt S.R."/>
            <person name="Lipzen A."/>
            <person name="Sullivan W."/>
            <person name="Andreopoulos W.B."/>
            <person name="Clum A."/>
            <person name="Lindquist E."/>
            <person name="Daum C."/>
            <person name="Ramamoorthy G.K."/>
            <person name="Gryganskyi A."/>
            <person name="Culley D."/>
            <person name="Magnuson J.K."/>
            <person name="James T.Y."/>
            <person name="O'Malley M.A."/>
            <person name="Stajich J.E."/>
            <person name="Spatafora J.W."/>
            <person name="Visel A."/>
            <person name="Grigoriev I.V."/>
        </authorList>
    </citation>
    <scope>NUCLEOTIDE SEQUENCE [LARGE SCALE GENOMIC DNA]</scope>
    <source>
        <strain evidence="6 7">JEL800</strain>
    </source>
</reference>
<protein>
    <submittedName>
        <fullName evidence="6">WD40 repeat-like protein</fullName>
    </submittedName>
</protein>